<protein>
    <recommendedName>
        <fullName evidence="5">DUF3558 domain-containing protein</fullName>
    </recommendedName>
</protein>
<feature type="chain" id="PRO_5047223964" description="DUF3558 domain-containing protein" evidence="2">
    <location>
        <begin position="26"/>
        <end position="187"/>
    </location>
</feature>
<feature type="region of interest" description="Disordered" evidence="1">
    <location>
        <begin position="19"/>
        <end position="80"/>
    </location>
</feature>
<feature type="signal peptide" evidence="2">
    <location>
        <begin position="1"/>
        <end position="25"/>
    </location>
</feature>
<evidence type="ECO:0008006" key="5">
    <source>
        <dbReference type="Google" id="ProtNLM"/>
    </source>
</evidence>
<evidence type="ECO:0000256" key="2">
    <source>
        <dbReference type="SAM" id="SignalP"/>
    </source>
</evidence>
<dbReference type="Proteomes" id="UP001589894">
    <property type="component" value="Unassembled WGS sequence"/>
</dbReference>
<sequence length="187" mass="18926">MKRTSALGVLSLLPVLLSGCGPSGADRSTEPPVAVSPASPTVVAQPTGQIAPSASPITARPADPPPTRARPNPSAKAIPVTITRSGGFAGRTETISVRADGSWTRDGSGSRPSGRLTAAQRTSLLTLLNDPRLAAESGVHDRQGCADAYQWTVAAGATRIVYSDCLPGADRPPLAAKVVDLVGAATG</sequence>
<keyword evidence="4" id="KW-1185">Reference proteome</keyword>
<evidence type="ECO:0000313" key="3">
    <source>
        <dbReference type="EMBL" id="MFC0565470.1"/>
    </source>
</evidence>
<evidence type="ECO:0000256" key="1">
    <source>
        <dbReference type="SAM" id="MobiDB-lite"/>
    </source>
</evidence>
<gene>
    <name evidence="3" type="ORF">ACFFHU_15160</name>
</gene>
<keyword evidence="2" id="KW-0732">Signal</keyword>
<name>A0ABV6NXG4_9ACTN</name>
<accession>A0ABV6NXG4</accession>
<dbReference type="PROSITE" id="PS51257">
    <property type="entry name" value="PROKAR_LIPOPROTEIN"/>
    <property type="match status" value="1"/>
</dbReference>
<evidence type="ECO:0000313" key="4">
    <source>
        <dbReference type="Proteomes" id="UP001589894"/>
    </source>
</evidence>
<dbReference type="RefSeq" id="WP_377339291.1">
    <property type="nucleotide sequence ID" value="NZ_JBHLUE010000011.1"/>
</dbReference>
<comment type="caution">
    <text evidence="3">The sequence shown here is derived from an EMBL/GenBank/DDBJ whole genome shotgun (WGS) entry which is preliminary data.</text>
</comment>
<reference evidence="3 4" key="1">
    <citation type="submission" date="2024-09" db="EMBL/GenBank/DDBJ databases">
        <authorList>
            <person name="Sun Q."/>
            <person name="Mori K."/>
        </authorList>
    </citation>
    <scope>NUCLEOTIDE SEQUENCE [LARGE SCALE GENOMIC DNA]</scope>
    <source>
        <strain evidence="3 4">TBRC 2205</strain>
    </source>
</reference>
<organism evidence="3 4">
    <name type="scientific">Plantactinospora siamensis</name>
    <dbReference type="NCBI Taxonomy" id="555372"/>
    <lineage>
        <taxon>Bacteria</taxon>
        <taxon>Bacillati</taxon>
        <taxon>Actinomycetota</taxon>
        <taxon>Actinomycetes</taxon>
        <taxon>Micromonosporales</taxon>
        <taxon>Micromonosporaceae</taxon>
        <taxon>Plantactinospora</taxon>
    </lineage>
</organism>
<proteinExistence type="predicted"/>
<dbReference type="EMBL" id="JBHLUE010000011">
    <property type="protein sequence ID" value="MFC0565470.1"/>
    <property type="molecule type" value="Genomic_DNA"/>
</dbReference>
<feature type="compositionally biased region" description="Low complexity" evidence="1">
    <location>
        <begin position="19"/>
        <end position="44"/>
    </location>
</feature>